<dbReference type="InterPro" id="IPR003770">
    <property type="entry name" value="MLTG-like"/>
</dbReference>
<organism evidence="8 9">
    <name type="scientific">Terriglobus saanensis (strain ATCC BAA-1853 / DSM 23119 / SP1PR4)</name>
    <dbReference type="NCBI Taxonomy" id="401053"/>
    <lineage>
        <taxon>Bacteria</taxon>
        <taxon>Pseudomonadati</taxon>
        <taxon>Acidobacteriota</taxon>
        <taxon>Terriglobia</taxon>
        <taxon>Terriglobales</taxon>
        <taxon>Acidobacteriaceae</taxon>
        <taxon>Terriglobus</taxon>
    </lineage>
</organism>
<name>E8V3R9_TERSS</name>
<evidence type="ECO:0000256" key="6">
    <source>
        <dbReference type="ARBA" id="ARBA00023316"/>
    </source>
</evidence>
<dbReference type="GO" id="GO:0009252">
    <property type="term" value="P:peptidoglycan biosynthetic process"/>
    <property type="evidence" value="ECO:0007669"/>
    <property type="project" value="UniProtKB-UniRule"/>
</dbReference>
<comment type="catalytic activity">
    <reaction evidence="7">
        <text>a peptidoglycan chain = a peptidoglycan chain with N-acetyl-1,6-anhydromuramyl-[peptide] at the reducing end + a peptidoglycan chain with N-acetylglucosamine at the non-reducing end.</text>
        <dbReference type="EC" id="4.2.2.29"/>
    </reaction>
</comment>
<evidence type="ECO:0000256" key="2">
    <source>
        <dbReference type="ARBA" id="ARBA00022692"/>
    </source>
</evidence>
<dbReference type="EMBL" id="CP002467">
    <property type="protein sequence ID" value="ADV84756.1"/>
    <property type="molecule type" value="Genomic_DNA"/>
</dbReference>
<accession>E8V3R9</accession>
<dbReference type="OrthoDB" id="9814591at2"/>
<dbReference type="Gene3D" id="3.30.1490.480">
    <property type="entry name" value="Endolytic murein transglycosylase"/>
    <property type="match status" value="1"/>
</dbReference>
<keyword evidence="7" id="KW-0997">Cell inner membrane</keyword>
<dbReference type="KEGG" id="tsa:AciPR4_4007"/>
<dbReference type="PANTHER" id="PTHR30518">
    <property type="entry name" value="ENDOLYTIC MUREIN TRANSGLYCOSYLASE"/>
    <property type="match status" value="1"/>
</dbReference>
<reference evidence="8 9" key="1">
    <citation type="journal article" date="2012" name="Stand. Genomic Sci.">
        <title>Complete genome sequence of Terriglobus saanensis type strain SP1PR4(T), an Acidobacteria from tundra soil.</title>
        <authorList>
            <person name="Rawat S.R."/>
            <person name="Mannisto M.K."/>
            <person name="Starovoytov V."/>
            <person name="Goodwin L."/>
            <person name="Nolan M."/>
            <person name="Hauser L."/>
            <person name="Land M."/>
            <person name="Davenport K.W."/>
            <person name="Woyke T."/>
            <person name="Haggblom M.M."/>
        </authorList>
    </citation>
    <scope>NUCLEOTIDE SEQUENCE</scope>
    <source>
        <strain evidence="9">ATCC BAA-1853 / DSM 23119 / SP1PR4</strain>
    </source>
</reference>
<dbReference type="CDD" id="cd08010">
    <property type="entry name" value="MltG_like"/>
    <property type="match status" value="1"/>
</dbReference>
<evidence type="ECO:0000313" key="8">
    <source>
        <dbReference type="EMBL" id="ADV84756.1"/>
    </source>
</evidence>
<dbReference type="Pfam" id="PF02618">
    <property type="entry name" value="YceG"/>
    <property type="match status" value="1"/>
</dbReference>
<proteinExistence type="inferred from homology"/>
<keyword evidence="3 7" id="KW-1133">Transmembrane helix</keyword>
<dbReference type="HOGENOM" id="CLU_025574_2_0_0"/>
<dbReference type="RefSeq" id="WP_013570486.1">
    <property type="nucleotide sequence ID" value="NC_014963.1"/>
</dbReference>
<dbReference type="GO" id="GO:0005886">
    <property type="term" value="C:plasma membrane"/>
    <property type="evidence" value="ECO:0007669"/>
    <property type="project" value="UniProtKB-UniRule"/>
</dbReference>
<feature type="site" description="Important for catalytic activity" evidence="7">
    <location>
        <position position="203"/>
    </location>
</feature>
<comment type="function">
    <text evidence="7">Functions as a peptidoglycan terminase that cleaves nascent peptidoglycan strands endolytically to terminate their elongation.</text>
</comment>
<keyword evidence="5 7" id="KW-0456">Lyase</keyword>
<dbReference type="GO" id="GO:0071555">
    <property type="term" value="P:cell wall organization"/>
    <property type="evidence" value="ECO:0007669"/>
    <property type="project" value="UniProtKB-KW"/>
</dbReference>
<dbReference type="eggNOG" id="COG1559">
    <property type="taxonomic scope" value="Bacteria"/>
</dbReference>
<protein>
    <recommendedName>
        <fullName evidence="7">Endolytic murein transglycosylase</fullName>
        <ecNumber evidence="7">4.2.2.29</ecNumber>
    </recommendedName>
    <alternativeName>
        <fullName evidence="7">Peptidoglycan lytic transglycosylase</fullName>
    </alternativeName>
    <alternativeName>
        <fullName evidence="7">Peptidoglycan polymerization terminase</fullName>
    </alternativeName>
</protein>
<evidence type="ECO:0000256" key="3">
    <source>
        <dbReference type="ARBA" id="ARBA00022989"/>
    </source>
</evidence>
<dbReference type="AlphaFoldDB" id="E8V3R9"/>
<evidence type="ECO:0000256" key="7">
    <source>
        <dbReference type="HAMAP-Rule" id="MF_02065"/>
    </source>
</evidence>
<dbReference type="EC" id="4.2.2.29" evidence="7"/>
<evidence type="ECO:0000256" key="5">
    <source>
        <dbReference type="ARBA" id="ARBA00023239"/>
    </source>
</evidence>
<evidence type="ECO:0000256" key="1">
    <source>
        <dbReference type="ARBA" id="ARBA00022475"/>
    </source>
</evidence>
<dbReference type="GO" id="GO:0008932">
    <property type="term" value="F:lytic endotransglycosylase activity"/>
    <property type="evidence" value="ECO:0007669"/>
    <property type="project" value="UniProtKB-UniRule"/>
</dbReference>
<keyword evidence="4 7" id="KW-0472">Membrane</keyword>
<comment type="similarity">
    <text evidence="7">Belongs to the transglycosylase MltG family.</text>
</comment>
<gene>
    <name evidence="7" type="primary">mltG</name>
    <name evidence="8" type="ordered locus">AciPR4_4007</name>
</gene>
<keyword evidence="6 7" id="KW-0961">Cell wall biogenesis/degradation</keyword>
<sequence length="322" mass="34998">MKFLGFLLLLVVIGAGVAGFLVLAPYGPSTETFVDIAVGTSTRGMGQKLAAAGVIRSEYAFDLVRVVKRGRLKAGEYRFDHPATAVEVYERIARGDVYTRAVTVPEGYNLWDIAAAVETAGLGKQADFLKAAKANTKLIAQWSPAATSMEGYLFPDTYRFSRHTTDEQMLAAMVRRFGRAMAELGVTGNVSRMVTMASLVEKEVHIDSERPMVAGVFENRLRVGMPLATDPAVAYAAMLDGRWRGTIYASDLANLNPYNTYRHAGLPPGPICSPGMAALRAALHPMQTDNLYFVADAAGHTRFSATLQEHAAQVQAYRKATR</sequence>
<evidence type="ECO:0000256" key="4">
    <source>
        <dbReference type="ARBA" id="ARBA00023136"/>
    </source>
</evidence>
<dbReference type="Proteomes" id="UP000006844">
    <property type="component" value="Chromosome"/>
</dbReference>
<dbReference type="HAMAP" id="MF_02065">
    <property type="entry name" value="MltG"/>
    <property type="match status" value="1"/>
</dbReference>
<dbReference type="Gene3D" id="3.30.160.60">
    <property type="entry name" value="Classic Zinc Finger"/>
    <property type="match status" value="1"/>
</dbReference>
<dbReference type="NCBIfam" id="TIGR00247">
    <property type="entry name" value="endolytic transglycosylase MltG"/>
    <property type="match status" value="1"/>
</dbReference>
<keyword evidence="9" id="KW-1185">Reference proteome</keyword>
<dbReference type="PANTHER" id="PTHR30518:SF2">
    <property type="entry name" value="ENDOLYTIC MUREIN TRANSGLYCOSYLASE"/>
    <property type="match status" value="1"/>
</dbReference>
<keyword evidence="1 7" id="KW-1003">Cell membrane</keyword>
<keyword evidence="2 7" id="KW-0812">Transmembrane</keyword>
<dbReference type="STRING" id="401053.AciPR4_4007"/>
<evidence type="ECO:0000313" key="9">
    <source>
        <dbReference type="Proteomes" id="UP000006844"/>
    </source>
</evidence>